<dbReference type="PROSITE" id="PS50262">
    <property type="entry name" value="G_PROTEIN_RECEP_F1_2"/>
    <property type="match status" value="1"/>
</dbReference>
<feature type="transmembrane region" description="Helical" evidence="5">
    <location>
        <begin position="36"/>
        <end position="59"/>
    </location>
</feature>
<gene>
    <name evidence="7" type="ORF">LSH36_743g00011</name>
</gene>
<evidence type="ECO:0000256" key="3">
    <source>
        <dbReference type="ARBA" id="ARBA00022989"/>
    </source>
</evidence>
<evidence type="ECO:0000313" key="7">
    <source>
        <dbReference type="EMBL" id="KAK2144611.1"/>
    </source>
</evidence>
<reference evidence="7" key="1">
    <citation type="journal article" date="2023" name="Mol. Biol. Evol.">
        <title>Third-Generation Sequencing Reveals the Adaptive Role of the Epigenome in Three Deep-Sea Polychaetes.</title>
        <authorList>
            <person name="Perez M."/>
            <person name="Aroh O."/>
            <person name="Sun Y."/>
            <person name="Lan Y."/>
            <person name="Juniper S.K."/>
            <person name="Young C.R."/>
            <person name="Angers B."/>
            <person name="Qian P.Y."/>
        </authorList>
    </citation>
    <scope>NUCLEOTIDE SEQUENCE</scope>
    <source>
        <strain evidence="7">P08H-3</strain>
    </source>
</reference>
<evidence type="ECO:0000259" key="6">
    <source>
        <dbReference type="PROSITE" id="PS50262"/>
    </source>
</evidence>
<dbReference type="PANTHER" id="PTHR46641:SF2">
    <property type="entry name" value="FMRFAMIDE RECEPTOR"/>
    <property type="match status" value="1"/>
</dbReference>
<dbReference type="SUPFAM" id="SSF81321">
    <property type="entry name" value="Family A G protein-coupled receptor-like"/>
    <property type="match status" value="1"/>
</dbReference>
<accession>A0AAD9MUS7</accession>
<protein>
    <recommendedName>
        <fullName evidence="6">G-protein coupled receptors family 1 profile domain-containing protein</fullName>
    </recommendedName>
</protein>
<dbReference type="Gene3D" id="1.20.1070.10">
    <property type="entry name" value="Rhodopsin 7-helix transmembrane proteins"/>
    <property type="match status" value="1"/>
</dbReference>
<keyword evidence="4 5" id="KW-0472">Membrane</keyword>
<dbReference type="PANTHER" id="PTHR46641">
    <property type="entry name" value="FMRFAMIDE RECEPTOR-RELATED"/>
    <property type="match status" value="1"/>
</dbReference>
<dbReference type="Proteomes" id="UP001208570">
    <property type="component" value="Unassembled WGS sequence"/>
</dbReference>
<keyword evidence="8" id="KW-1185">Reference proteome</keyword>
<evidence type="ECO:0000256" key="1">
    <source>
        <dbReference type="ARBA" id="ARBA00004370"/>
    </source>
</evidence>
<comment type="subcellular location">
    <subcellularLocation>
        <location evidence="1">Membrane</location>
    </subcellularLocation>
</comment>
<feature type="transmembrane region" description="Helical" evidence="5">
    <location>
        <begin position="131"/>
        <end position="151"/>
    </location>
</feature>
<feature type="transmembrane region" description="Helical" evidence="5">
    <location>
        <begin position="79"/>
        <end position="99"/>
    </location>
</feature>
<keyword evidence="3 5" id="KW-1133">Transmembrane helix</keyword>
<name>A0AAD9MUS7_9ANNE</name>
<keyword evidence="2 5" id="KW-0812">Transmembrane</keyword>
<proteinExistence type="predicted"/>
<dbReference type="InterPro" id="IPR052954">
    <property type="entry name" value="GPCR-Ligand_Int"/>
</dbReference>
<evidence type="ECO:0000256" key="5">
    <source>
        <dbReference type="SAM" id="Phobius"/>
    </source>
</evidence>
<evidence type="ECO:0000256" key="4">
    <source>
        <dbReference type="ARBA" id="ARBA00023136"/>
    </source>
</evidence>
<evidence type="ECO:0000256" key="2">
    <source>
        <dbReference type="ARBA" id="ARBA00022692"/>
    </source>
</evidence>
<feature type="transmembrane region" description="Helical" evidence="5">
    <location>
        <begin position="227"/>
        <end position="250"/>
    </location>
</feature>
<dbReference type="GO" id="GO:0016020">
    <property type="term" value="C:membrane"/>
    <property type="evidence" value="ECO:0007669"/>
    <property type="project" value="UniProtKB-SubCell"/>
</dbReference>
<dbReference type="InterPro" id="IPR017452">
    <property type="entry name" value="GPCR_Rhodpsn_7TM"/>
</dbReference>
<sequence>MAVSDLLFNISVLPLAFVPDGSLILPARSFHLFYNLYSTGLITTFSLTSTWLIVITAGLRYLGVCHPLKSRYLITRKTIFISIGVICLVCVLVNVPQFLVQRAIPLYEQDGHVTMLIDLGPFSHGNTRGVIYSWIRAFFAIFIPGILLIYFNTRLVMALHASRRLHRHHVIQSAISVRRQTGSSNRLTRTLIALIIMFIVLVYPDSLLDFFTYVAPLIEIRNNESVLIARIVVNMLQIANYAFNFVLYCVMNATFRRAMRELSGWCLTRHGHRRSDGHVSRPGHKVFHSLLKIDSHYLDNSSMSQSTAVTVATTSTDYRLGDRITTCSDL</sequence>
<evidence type="ECO:0000313" key="8">
    <source>
        <dbReference type="Proteomes" id="UP001208570"/>
    </source>
</evidence>
<comment type="caution">
    <text evidence="7">The sequence shown here is derived from an EMBL/GenBank/DDBJ whole genome shotgun (WGS) entry which is preliminary data.</text>
</comment>
<organism evidence="7 8">
    <name type="scientific">Paralvinella palmiformis</name>
    <dbReference type="NCBI Taxonomy" id="53620"/>
    <lineage>
        <taxon>Eukaryota</taxon>
        <taxon>Metazoa</taxon>
        <taxon>Spiralia</taxon>
        <taxon>Lophotrochozoa</taxon>
        <taxon>Annelida</taxon>
        <taxon>Polychaeta</taxon>
        <taxon>Sedentaria</taxon>
        <taxon>Canalipalpata</taxon>
        <taxon>Terebellida</taxon>
        <taxon>Terebelliformia</taxon>
        <taxon>Alvinellidae</taxon>
        <taxon>Paralvinella</taxon>
    </lineage>
</organism>
<dbReference type="EMBL" id="JAODUP010000743">
    <property type="protein sequence ID" value="KAK2144611.1"/>
    <property type="molecule type" value="Genomic_DNA"/>
</dbReference>
<dbReference type="CDD" id="cd14978">
    <property type="entry name" value="7tmA_FMRFamide_R-like"/>
    <property type="match status" value="1"/>
</dbReference>
<dbReference type="AlphaFoldDB" id="A0AAD9MUS7"/>
<dbReference type="Pfam" id="PF00001">
    <property type="entry name" value="7tm_1"/>
    <property type="match status" value="1"/>
</dbReference>
<feature type="transmembrane region" description="Helical" evidence="5">
    <location>
        <begin position="187"/>
        <end position="207"/>
    </location>
</feature>
<dbReference type="GO" id="GO:0004930">
    <property type="term" value="F:G protein-coupled receptor activity"/>
    <property type="evidence" value="ECO:0007669"/>
    <property type="project" value="InterPro"/>
</dbReference>
<dbReference type="InterPro" id="IPR000276">
    <property type="entry name" value="GPCR_Rhodpsn"/>
</dbReference>
<feature type="domain" description="G-protein coupled receptors family 1 profile" evidence="6">
    <location>
        <begin position="1"/>
        <end position="248"/>
    </location>
</feature>